<dbReference type="GO" id="GO:0004497">
    <property type="term" value="F:monooxygenase activity"/>
    <property type="evidence" value="ECO:0007669"/>
    <property type="project" value="InterPro"/>
</dbReference>
<keyword evidence="1" id="KW-0408">Iron</keyword>
<name>A0A8E2F844_9PEZI</name>
<dbReference type="InterPro" id="IPR002401">
    <property type="entry name" value="Cyt_P450_E_grp-I"/>
</dbReference>
<dbReference type="PRINTS" id="PR00463">
    <property type="entry name" value="EP450I"/>
</dbReference>
<feature type="transmembrane region" description="Helical" evidence="2">
    <location>
        <begin position="32"/>
        <end position="55"/>
    </location>
</feature>
<keyword evidence="1" id="KW-0349">Heme</keyword>
<dbReference type="FunFam" id="1.10.630.10:FF:000051">
    <property type="entry name" value="Cytochrome P450 monooxygenase (Fum15)"/>
    <property type="match status" value="1"/>
</dbReference>
<dbReference type="Proteomes" id="UP000250140">
    <property type="component" value="Unassembled WGS sequence"/>
</dbReference>
<dbReference type="Gene3D" id="1.10.630.10">
    <property type="entry name" value="Cytochrome P450"/>
    <property type="match status" value="1"/>
</dbReference>
<evidence type="ECO:0000313" key="4">
    <source>
        <dbReference type="Proteomes" id="UP000250140"/>
    </source>
</evidence>
<dbReference type="OrthoDB" id="1470350at2759"/>
<gene>
    <name evidence="3" type="ORF">AOQ84DRAFT_437088</name>
</gene>
<proteinExistence type="predicted"/>
<keyword evidence="1" id="KW-0479">Metal-binding</keyword>
<keyword evidence="2" id="KW-0472">Membrane</keyword>
<comment type="cofactor">
    <cofactor evidence="1">
        <name>heme</name>
        <dbReference type="ChEBI" id="CHEBI:30413"/>
    </cofactor>
</comment>
<organism evidence="3 4">
    <name type="scientific">Glonium stellatum</name>
    <dbReference type="NCBI Taxonomy" id="574774"/>
    <lineage>
        <taxon>Eukaryota</taxon>
        <taxon>Fungi</taxon>
        <taxon>Dikarya</taxon>
        <taxon>Ascomycota</taxon>
        <taxon>Pezizomycotina</taxon>
        <taxon>Dothideomycetes</taxon>
        <taxon>Pleosporomycetidae</taxon>
        <taxon>Gloniales</taxon>
        <taxon>Gloniaceae</taxon>
        <taxon>Glonium</taxon>
    </lineage>
</organism>
<evidence type="ECO:0000256" key="2">
    <source>
        <dbReference type="SAM" id="Phobius"/>
    </source>
</evidence>
<dbReference type="PANTHER" id="PTHR24305">
    <property type="entry name" value="CYTOCHROME P450"/>
    <property type="match status" value="1"/>
</dbReference>
<protein>
    <submittedName>
        <fullName evidence="3">Cytochrome P450</fullName>
    </submittedName>
</protein>
<dbReference type="InterPro" id="IPR036396">
    <property type="entry name" value="Cyt_P450_sf"/>
</dbReference>
<feature type="binding site" description="axial binding residue" evidence="1">
    <location>
        <position position="487"/>
    </location>
    <ligand>
        <name>heme</name>
        <dbReference type="ChEBI" id="CHEBI:30413"/>
    </ligand>
    <ligandPart>
        <name>Fe</name>
        <dbReference type="ChEBI" id="CHEBI:18248"/>
    </ligandPart>
</feature>
<dbReference type="EMBL" id="KV748889">
    <property type="protein sequence ID" value="OCL12342.1"/>
    <property type="molecule type" value="Genomic_DNA"/>
</dbReference>
<evidence type="ECO:0000256" key="1">
    <source>
        <dbReference type="PIRSR" id="PIRSR602401-1"/>
    </source>
</evidence>
<dbReference type="InterPro" id="IPR050121">
    <property type="entry name" value="Cytochrome_P450_monoxygenase"/>
</dbReference>
<reference evidence="3 4" key="1">
    <citation type="journal article" date="2016" name="Nat. Commun.">
        <title>Ectomycorrhizal ecology is imprinted in the genome of the dominant symbiotic fungus Cenococcum geophilum.</title>
        <authorList>
            <consortium name="DOE Joint Genome Institute"/>
            <person name="Peter M."/>
            <person name="Kohler A."/>
            <person name="Ohm R.A."/>
            <person name="Kuo A."/>
            <person name="Krutzmann J."/>
            <person name="Morin E."/>
            <person name="Arend M."/>
            <person name="Barry K.W."/>
            <person name="Binder M."/>
            <person name="Choi C."/>
            <person name="Clum A."/>
            <person name="Copeland A."/>
            <person name="Grisel N."/>
            <person name="Haridas S."/>
            <person name="Kipfer T."/>
            <person name="LaButti K."/>
            <person name="Lindquist E."/>
            <person name="Lipzen A."/>
            <person name="Maire R."/>
            <person name="Meier B."/>
            <person name="Mihaltcheva S."/>
            <person name="Molinier V."/>
            <person name="Murat C."/>
            <person name="Poggeler S."/>
            <person name="Quandt C.A."/>
            <person name="Sperisen C."/>
            <person name="Tritt A."/>
            <person name="Tisserant E."/>
            <person name="Crous P.W."/>
            <person name="Henrissat B."/>
            <person name="Nehls U."/>
            <person name="Egli S."/>
            <person name="Spatafora J.W."/>
            <person name="Grigoriev I.V."/>
            <person name="Martin F.M."/>
        </authorList>
    </citation>
    <scope>NUCLEOTIDE SEQUENCE [LARGE SCALE GENOMIC DNA]</scope>
    <source>
        <strain evidence="3 4">CBS 207.34</strain>
    </source>
</reference>
<dbReference type="GO" id="GO:0005506">
    <property type="term" value="F:iron ion binding"/>
    <property type="evidence" value="ECO:0007669"/>
    <property type="project" value="InterPro"/>
</dbReference>
<dbReference type="AlphaFoldDB" id="A0A8E2F844"/>
<accession>A0A8E2F844</accession>
<dbReference type="InterPro" id="IPR001128">
    <property type="entry name" value="Cyt_P450"/>
</dbReference>
<keyword evidence="4" id="KW-1185">Reference proteome</keyword>
<keyword evidence="2" id="KW-1133">Transmembrane helix</keyword>
<dbReference type="PRINTS" id="PR00385">
    <property type="entry name" value="P450"/>
</dbReference>
<dbReference type="PANTHER" id="PTHR24305:SF227">
    <property type="entry name" value="P450, PUTATIVE (EUROFUNG)-RELATED"/>
    <property type="match status" value="1"/>
</dbReference>
<dbReference type="GO" id="GO:0020037">
    <property type="term" value="F:heme binding"/>
    <property type="evidence" value="ECO:0007669"/>
    <property type="project" value="InterPro"/>
</dbReference>
<dbReference type="Pfam" id="PF00067">
    <property type="entry name" value="p450"/>
    <property type="match status" value="1"/>
</dbReference>
<dbReference type="CDD" id="cd11069">
    <property type="entry name" value="CYP_FUM15-like"/>
    <property type="match status" value="1"/>
</dbReference>
<sequence>MTITKKVLFLDSVLISFFVNRYAPTYNVYHSFYWTVAVLYGIQLACIFTWTVIVWPQYLSPLRHLPTAPGSEFILGNFRRIMRDPSGEPQRQWAEQVPNEGLIRYSFIFNEHRVLLTSTKALAEVLVHRNYDFIKPERLRSGLGRLLGIGILLAEGEEHKRQRRTLMPAFAFRHIKDLYPIFWKKSKELIEAMDVAIQKPDIPGEQPASTVEIGNWVSRATLDIIGVAGLGQDFGAIKDPGNELNQTYRSIFTTTRVARLMQILGNIIPVWFLRALPVKRNEELVNAVRLVKRTCYELVKNKKEKIEKGERIDVDILSVALESGGFSDDELVNQLMTFLAAGHETTASALQWATYLLCRHPNAQKRLREEIRGNLPSILDPDVKISATEIDHLPYLNAVCNESLRLYSPVPLTVREAAHDTTILGQPIPKGTSVVICAWAINCSQELWGEDAKEFNPDRWIGPGRANTGGADSNYSFLTFLHGPRSCIGKDFAKAEFAILLAALFGHYEMELADPNMKLDIQGGITAKPKKDGLFVKVKALESW</sequence>
<dbReference type="GO" id="GO:0016705">
    <property type="term" value="F:oxidoreductase activity, acting on paired donors, with incorporation or reduction of molecular oxygen"/>
    <property type="evidence" value="ECO:0007669"/>
    <property type="project" value="InterPro"/>
</dbReference>
<keyword evidence="2" id="KW-0812">Transmembrane</keyword>
<evidence type="ECO:0000313" key="3">
    <source>
        <dbReference type="EMBL" id="OCL12342.1"/>
    </source>
</evidence>
<dbReference type="SUPFAM" id="SSF48264">
    <property type="entry name" value="Cytochrome P450"/>
    <property type="match status" value="1"/>
</dbReference>